<comment type="similarity">
    <text evidence="1">Belongs to the glycosyl hydrolase 16 family.</text>
</comment>
<feature type="region of interest" description="Disordered" evidence="2">
    <location>
        <begin position="1"/>
        <end position="23"/>
    </location>
</feature>
<evidence type="ECO:0000256" key="2">
    <source>
        <dbReference type="SAM" id="MobiDB-lite"/>
    </source>
</evidence>
<dbReference type="AlphaFoldDB" id="A0A2X0IM57"/>
<protein>
    <recommendedName>
        <fullName evidence="4">GH16 domain-containing protein</fullName>
    </recommendedName>
</protein>
<keyword evidence="3" id="KW-1133">Transmembrane helix</keyword>
<name>A0A2X0IM57_9ACTN</name>
<evidence type="ECO:0000313" key="6">
    <source>
        <dbReference type="Proteomes" id="UP000248889"/>
    </source>
</evidence>
<dbReference type="InterPro" id="IPR050546">
    <property type="entry name" value="Glycosyl_Hydrlase_16"/>
</dbReference>
<accession>A0A2X0IM57</accession>
<dbReference type="InterPro" id="IPR013320">
    <property type="entry name" value="ConA-like_dom_sf"/>
</dbReference>
<keyword evidence="6" id="KW-1185">Reference proteome</keyword>
<sequence length="406" mass="43477">MKQVFGRSRGRDEEPDSTTSIPTSADLRSAARRAAGRWPGGHRNRLVGYLVLPAGGLLAVGLWASGLLGTTGPTVTEIELGPAYATANVPVQATLELRSSSCFTPQRVVVAVRDAKGDNLDFPGTDNPRVCPSGYSLTTGTRAFAAGTYTVFGAYEVADAWINLPSATMVVGAAPTTGPTTGKSLAWSEEFGSALSPAKWNSSTTSSYRYANHNPDDNKLDWLLPSDVAVGGGAVTFTAQPSSHVLENGLRAWTTGLLTTEGTSQGFQVRTGDYIETRVKLPTAVGAWPALWTWRDGNNEIDSFEYHPDNPNLLEFTNHVNPAHDYYTDSSAIRPGQWVTIGTSYGADSVQWYVNGRMVYQDGTGVGAGWSAYLILNLSVSAGEYHPSPTSTAPFSFAADYVRVYR</sequence>
<dbReference type="EMBL" id="QKYN01000037">
    <property type="protein sequence ID" value="RAG85747.1"/>
    <property type="molecule type" value="Genomic_DNA"/>
</dbReference>
<keyword evidence="3" id="KW-0812">Transmembrane</keyword>
<dbReference type="GO" id="GO:0004553">
    <property type="term" value="F:hydrolase activity, hydrolyzing O-glycosyl compounds"/>
    <property type="evidence" value="ECO:0007669"/>
    <property type="project" value="InterPro"/>
</dbReference>
<evidence type="ECO:0000313" key="5">
    <source>
        <dbReference type="EMBL" id="RAG85747.1"/>
    </source>
</evidence>
<feature type="transmembrane region" description="Helical" evidence="3">
    <location>
        <begin position="46"/>
        <end position="68"/>
    </location>
</feature>
<dbReference type="PROSITE" id="PS51762">
    <property type="entry name" value="GH16_2"/>
    <property type="match status" value="1"/>
</dbReference>
<evidence type="ECO:0000256" key="1">
    <source>
        <dbReference type="ARBA" id="ARBA00006865"/>
    </source>
</evidence>
<organism evidence="5 6">
    <name type="scientific">Streptacidiphilus pinicola</name>
    <dbReference type="NCBI Taxonomy" id="2219663"/>
    <lineage>
        <taxon>Bacteria</taxon>
        <taxon>Bacillati</taxon>
        <taxon>Actinomycetota</taxon>
        <taxon>Actinomycetes</taxon>
        <taxon>Kitasatosporales</taxon>
        <taxon>Streptomycetaceae</taxon>
        <taxon>Streptacidiphilus</taxon>
    </lineage>
</organism>
<reference evidence="5 6" key="1">
    <citation type="submission" date="2018-06" db="EMBL/GenBank/DDBJ databases">
        <title>Streptacidiphilus pinicola sp. nov., isolated from pine grove soil.</title>
        <authorList>
            <person name="Roh S.G."/>
            <person name="Park S."/>
            <person name="Kim M.-K."/>
            <person name="Yun B.-R."/>
            <person name="Park J."/>
            <person name="Kim M.J."/>
            <person name="Kim Y.S."/>
            <person name="Kim S.B."/>
        </authorList>
    </citation>
    <scope>NUCLEOTIDE SEQUENCE [LARGE SCALE GENOMIC DNA]</scope>
    <source>
        <strain evidence="5 6">MMS16-CNU450</strain>
    </source>
</reference>
<dbReference type="PANTHER" id="PTHR10963">
    <property type="entry name" value="GLYCOSYL HYDROLASE-RELATED"/>
    <property type="match status" value="1"/>
</dbReference>
<keyword evidence="3" id="KW-0472">Membrane</keyword>
<gene>
    <name evidence="5" type="ORF">DN069_09555</name>
</gene>
<dbReference type="RefSeq" id="WP_111500449.1">
    <property type="nucleotide sequence ID" value="NZ_QKYN01000037.1"/>
</dbReference>
<evidence type="ECO:0000259" key="4">
    <source>
        <dbReference type="PROSITE" id="PS51762"/>
    </source>
</evidence>
<dbReference type="GO" id="GO:0005975">
    <property type="term" value="P:carbohydrate metabolic process"/>
    <property type="evidence" value="ECO:0007669"/>
    <property type="project" value="InterPro"/>
</dbReference>
<dbReference type="PANTHER" id="PTHR10963:SF55">
    <property type="entry name" value="GLYCOSIDE HYDROLASE FAMILY 16 PROTEIN"/>
    <property type="match status" value="1"/>
</dbReference>
<evidence type="ECO:0000256" key="3">
    <source>
        <dbReference type="SAM" id="Phobius"/>
    </source>
</evidence>
<dbReference type="SUPFAM" id="SSF49899">
    <property type="entry name" value="Concanavalin A-like lectins/glucanases"/>
    <property type="match status" value="1"/>
</dbReference>
<dbReference type="Proteomes" id="UP000248889">
    <property type="component" value="Unassembled WGS sequence"/>
</dbReference>
<feature type="domain" description="GH16" evidence="4">
    <location>
        <begin position="120"/>
        <end position="406"/>
    </location>
</feature>
<dbReference type="OrthoDB" id="9809583at2"/>
<dbReference type="InterPro" id="IPR000757">
    <property type="entry name" value="Beta-glucanase-like"/>
</dbReference>
<proteinExistence type="inferred from homology"/>
<dbReference type="Gene3D" id="2.60.120.200">
    <property type="match status" value="1"/>
</dbReference>
<comment type="caution">
    <text evidence="5">The sequence shown here is derived from an EMBL/GenBank/DDBJ whole genome shotgun (WGS) entry which is preliminary data.</text>
</comment>